<protein>
    <submittedName>
        <fullName evidence="1">Uncharacterized protein</fullName>
    </submittedName>
</protein>
<proteinExistence type="predicted"/>
<organism evidence="1">
    <name type="scientific">marine sediment metagenome</name>
    <dbReference type="NCBI Taxonomy" id="412755"/>
    <lineage>
        <taxon>unclassified sequences</taxon>
        <taxon>metagenomes</taxon>
        <taxon>ecological metagenomes</taxon>
    </lineage>
</organism>
<evidence type="ECO:0000313" key="1">
    <source>
        <dbReference type="EMBL" id="KKL18088.1"/>
    </source>
</evidence>
<dbReference type="EMBL" id="LAZR01039005">
    <property type="protein sequence ID" value="KKL18088.1"/>
    <property type="molecule type" value="Genomic_DNA"/>
</dbReference>
<dbReference type="AlphaFoldDB" id="A0A0F9E1T5"/>
<accession>A0A0F9E1T5</accession>
<name>A0A0F9E1T5_9ZZZZ</name>
<sequence length="98" mass="11205">MIYQVKYFLLHYKISESGGDELVINFNTNLTANTRRFIGVTYDGSTNASGAKAFVNAVEAEQLKDELNQHFTSWIVQIKQGIALVRWDEDTRQPIFMS</sequence>
<reference evidence="1" key="1">
    <citation type="journal article" date="2015" name="Nature">
        <title>Complex archaea that bridge the gap between prokaryotes and eukaryotes.</title>
        <authorList>
            <person name="Spang A."/>
            <person name="Saw J.H."/>
            <person name="Jorgensen S.L."/>
            <person name="Zaremba-Niedzwiedzka K."/>
            <person name="Martijn J."/>
            <person name="Lind A.E."/>
            <person name="van Eijk R."/>
            <person name="Schleper C."/>
            <person name="Guy L."/>
            <person name="Ettema T.J."/>
        </authorList>
    </citation>
    <scope>NUCLEOTIDE SEQUENCE</scope>
</reference>
<gene>
    <name evidence="1" type="ORF">LCGC14_2479010</name>
</gene>
<comment type="caution">
    <text evidence="1">The sequence shown here is derived from an EMBL/GenBank/DDBJ whole genome shotgun (WGS) entry which is preliminary data.</text>
</comment>